<dbReference type="EC" id="2.1.1.261" evidence="7"/>
<dbReference type="Proteomes" id="UP001161757">
    <property type="component" value="Unassembled WGS sequence"/>
</dbReference>
<gene>
    <name evidence="10" type="ORF">HRR80_001522</name>
</gene>
<dbReference type="PIRSF" id="PIRSF018005">
    <property type="entry name" value="UCP018005"/>
    <property type="match status" value="1"/>
</dbReference>
<dbReference type="GO" id="GO:0032259">
    <property type="term" value="P:methylation"/>
    <property type="evidence" value="ECO:0007669"/>
    <property type="project" value="UniProtKB-KW"/>
</dbReference>
<evidence type="ECO:0000313" key="10">
    <source>
        <dbReference type="EMBL" id="KAJ8994823.1"/>
    </source>
</evidence>
<evidence type="ECO:0000256" key="4">
    <source>
        <dbReference type="ARBA" id="ARBA00022589"/>
    </source>
</evidence>
<keyword evidence="6" id="KW-0808">Transferase</keyword>
<evidence type="ECO:0000256" key="8">
    <source>
        <dbReference type="ARBA" id="ARBA00049425"/>
    </source>
</evidence>
<accession>A0AAN6F0Z7</accession>
<dbReference type="InterPro" id="IPR017804">
    <property type="entry name" value="MeTrfase_EgtD-like"/>
</dbReference>
<dbReference type="InterPro" id="IPR017805">
    <property type="entry name" value="SAM_MeTrfase_EasF-type_put"/>
</dbReference>
<dbReference type="InterPro" id="IPR029063">
    <property type="entry name" value="SAM-dependent_MTases_sf"/>
</dbReference>
<evidence type="ECO:0000256" key="5">
    <source>
        <dbReference type="ARBA" id="ARBA00022603"/>
    </source>
</evidence>
<comment type="caution">
    <text evidence="10">The sequence shown here is derived from an EMBL/GenBank/DDBJ whole genome shotgun (WGS) entry which is preliminary data.</text>
</comment>
<evidence type="ECO:0000256" key="6">
    <source>
        <dbReference type="ARBA" id="ARBA00022679"/>
    </source>
</evidence>
<comment type="similarity">
    <text evidence="2">Belongs to the methyltransferase superfamily.</text>
</comment>
<proteinExistence type="inferred from homology"/>
<feature type="domain" description="Histidine-specific methyltransferase SAM-dependent" evidence="9">
    <location>
        <begin position="28"/>
        <end position="335"/>
    </location>
</feature>
<keyword evidence="4" id="KW-0017">Alkaloid metabolism</keyword>
<evidence type="ECO:0000256" key="1">
    <source>
        <dbReference type="ARBA" id="ARBA00005107"/>
    </source>
</evidence>
<keyword evidence="5" id="KW-0489">Methyltransferase</keyword>
<organism evidence="10 11">
    <name type="scientific">Exophiala dermatitidis</name>
    <name type="common">Black yeast-like fungus</name>
    <name type="synonym">Wangiella dermatitidis</name>
    <dbReference type="NCBI Taxonomy" id="5970"/>
    <lineage>
        <taxon>Eukaryota</taxon>
        <taxon>Fungi</taxon>
        <taxon>Dikarya</taxon>
        <taxon>Ascomycota</taxon>
        <taxon>Pezizomycotina</taxon>
        <taxon>Eurotiomycetes</taxon>
        <taxon>Chaetothyriomycetidae</taxon>
        <taxon>Chaetothyriales</taxon>
        <taxon>Herpotrichiellaceae</taxon>
        <taxon>Exophiala</taxon>
    </lineage>
</organism>
<dbReference type="PANTHER" id="PTHR43397:SF1">
    <property type="entry name" value="ERGOTHIONEINE BIOSYNTHESIS PROTEIN 1"/>
    <property type="match status" value="1"/>
</dbReference>
<sequence length="340" mass="38821">MGSYDTRNELSAVDVIDIQSDAEKISLSKDTQNSLKSEPPSFSSLLLWDEQGLKRFEAITYVPEYYPTNCEIELLEKHSHDIAQRIEPNSIIVELGSGCLRKIKILLEALEAIGKPVDYYALDLSRSELERTLQSVSPGSFKNVKWHGLLGTYDDGLRWLQRPENASSPRVVLSLGSTLGSFTRPEAAEFLAGFVDVLNHGTSASEPLVIIGLDGCKDGEKVWHAYNDSENRNEEFIRNVLDHANRILRKDVFRQEEWERRGEWNDKRGRHEQYLVPHKDVWFQGRCLKAGEKIFVVSSHKYDTTERKQLWEGAGLSELKGWQTPEQHYGLYILSTRPAN</sequence>
<dbReference type="Pfam" id="PF10017">
    <property type="entry name" value="Methyltransf_33"/>
    <property type="match status" value="1"/>
</dbReference>
<comment type="catalytic activity">
    <reaction evidence="8">
        <text>4-(3-methylbut-2-enyl)-L-tryptophan + S-adenosyl-L-methionine = 4-(3-methylbut-2-enyl)-L-abrine + S-adenosyl-L-homocysteine + H(+)</text>
        <dbReference type="Rhea" id="RHEA:34435"/>
        <dbReference type="ChEBI" id="CHEBI:15378"/>
        <dbReference type="ChEBI" id="CHEBI:57856"/>
        <dbReference type="ChEBI" id="CHEBI:58209"/>
        <dbReference type="ChEBI" id="CHEBI:59789"/>
        <dbReference type="ChEBI" id="CHEBI:67248"/>
        <dbReference type="EC" id="2.1.1.261"/>
    </reaction>
</comment>
<reference evidence="10" key="1">
    <citation type="submission" date="2023-01" db="EMBL/GenBank/DDBJ databases">
        <title>Exophiala dermititidis isolated from Cystic Fibrosis Patient.</title>
        <authorList>
            <person name="Kurbessoian T."/>
            <person name="Crocker A."/>
            <person name="Murante D."/>
            <person name="Hogan D.A."/>
            <person name="Stajich J.E."/>
        </authorList>
    </citation>
    <scope>NUCLEOTIDE SEQUENCE</scope>
    <source>
        <strain evidence="10">Ex8</strain>
    </source>
</reference>
<name>A0AAN6F0Z7_EXODE</name>
<protein>
    <recommendedName>
        <fullName evidence="7">4-dimethylallyltryptophan N-methyltransferase</fullName>
        <ecNumber evidence="7">2.1.1.261</ecNumber>
    </recommendedName>
</protein>
<dbReference type="Gene3D" id="3.40.50.150">
    <property type="entry name" value="Vaccinia Virus protein VP39"/>
    <property type="match status" value="1"/>
</dbReference>
<dbReference type="GO" id="GO:0009820">
    <property type="term" value="P:alkaloid metabolic process"/>
    <property type="evidence" value="ECO:0007669"/>
    <property type="project" value="UniProtKB-KW"/>
</dbReference>
<evidence type="ECO:0000256" key="2">
    <source>
        <dbReference type="ARBA" id="ARBA00008361"/>
    </source>
</evidence>
<dbReference type="GO" id="GO:0008168">
    <property type="term" value="F:methyltransferase activity"/>
    <property type="evidence" value="ECO:0007669"/>
    <property type="project" value="UniProtKB-KW"/>
</dbReference>
<comment type="pathway">
    <text evidence="1">Alkaloid biosynthesis; ergot alkaloid biosynthesis.</text>
</comment>
<evidence type="ECO:0000256" key="3">
    <source>
        <dbReference type="ARBA" id="ARBA00011738"/>
    </source>
</evidence>
<dbReference type="InterPro" id="IPR051128">
    <property type="entry name" value="EgtD_Methyltrsf_superfamily"/>
</dbReference>
<evidence type="ECO:0000256" key="7">
    <source>
        <dbReference type="ARBA" id="ARBA00039094"/>
    </source>
</evidence>
<dbReference type="InterPro" id="IPR019257">
    <property type="entry name" value="MeTrfase_dom"/>
</dbReference>
<dbReference type="AlphaFoldDB" id="A0AAN6F0Z7"/>
<dbReference type="NCBIfam" id="TIGR03439">
    <property type="entry name" value="methyl_EasF"/>
    <property type="match status" value="1"/>
</dbReference>
<comment type="subunit">
    <text evidence="3">Homodimer.</text>
</comment>
<evidence type="ECO:0000259" key="9">
    <source>
        <dbReference type="Pfam" id="PF10017"/>
    </source>
</evidence>
<dbReference type="EMBL" id="JAJGCB010000002">
    <property type="protein sequence ID" value="KAJ8994823.1"/>
    <property type="molecule type" value="Genomic_DNA"/>
</dbReference>
<dbReference type="PANTHER" id="PTHR43397">
    <property type="entry name" value="ERGOTHIONEINE BIOSYNTHESIS PROTEIN 1"/>
    <property type="match status" value="1"/>
</dbReference>
<evidence type="ECO:0000313" key="11">
    <source>
        <dbReference type="Proteomes" id="UP001161757"/>
    </source>
</evidence>